<keyword evidence="5" id="KW-0863">Zinc-finger</keyword>
<dbReference type="PROSITE" id="PS51134">
    <property type="entry name" value="ZF_TFIIB"/>
    <property type="match status" value="1"/>
</dbReference>
<name>A0AAD8HKK8_9APIA</name>
<evidence type="ECO:0000256" key="4">
    <source>
        <dbReference type="ARBA" id="ARBA00023163"/>
    </source>
</evidence>
<dbReference type="Gene3D" id="1.10.472.10">
    <property type="entry name" value="Cyclin-like"/>
    <property type="match status" value="1"/>
</dbReference>
<reference evidence="7" key="2">
    <citation type="submission" date="2023-05" db="EMBL/GenBank/DDBJ databases">
        <authorList>
            <person name="Schelkunov M.I."/>
        </authorList>
    </citation>
    <scope>NUCLEOTIDE SEQUENCE</scope>
    <source>
        <strain evidence="7">Hsosn_3</strain>
        <tissue evidence="7">Leaf</tissue>
    </source>
</reference>
<dbReference type="InterPro" id="IPR013763">
    <property type="entry name" value="Cyclin-like_dom"/>
</dbReference>
<dbReference type="SUPFAM" id="SSF47954">
    <property type="entry name" value="Cyclin-like"/>
    <property type="match status" value="2"/>
</dbReference>
<evidence type="ECO:0000256" key="2">
    <source>
        <dbReference type="ARBA" id="ARBA00022737"/>
    </source>
</evidence>
<evidence type="ECO:0000256" key="5">
    <source>
        <dbReference type="PROSITE-ProRule" id="PRU00469"/>
    </source>
</evidence>
<organism evidence="7 8">
    <name type="scientific">Heracleum sosnowskyi</name>
    <dbReference type="NCBI Taxonomy" id="360622"/>
    <lineage>
        <taxon>Eukaryota</taxon>
        <taxon>Viridiplantae</taxon>
        <taxon>Streptophyta</taxon>
        <taxon>Embryophyta</taxon>
        <taxon>Tracheophyta</taxon>
        <taxon>Spermatophyta</taxon>
        <taxon>Magnoliopsida</taxon>
        <taxon>eudicotyledons</taxon>
        <taxon>Gunneridae</taxon>
        <taxon>Pentapetalae</taxon>
        <taxon>asterids</taxon>
        <taxon>campanulids</taxon>
        <taxon>Apiales</taxon>
        <taxon>Apiaceae</taxon>
        <taxon>Apioideae</taxon>
        <taxon>apioid superclade</taxon>
        <taxon>Tordylieae</taxon>
        <taxon>Tordyliinae</taxon>
        <taxon>Heracleum</taxon>
    </lineage>
</organism>
<dbReference type="PRINTS" id="PR00685">
    <property type="entry name" value="TIFACTORIIB"/>
</dbReference>
<dbReference type="InterPro" id="IPR000812">
    <property type="entry name" value="TFIIB"/>
</dbReference>
<evidence type="ECO:0000313" key="8">
    <source>
        <dbReference type="Proteomes" id="UP001237642"/>
    </source>
</evidence>
<dbReference type="PROSITE" id="PS00782">
    <property type="entry name" value="TFIIB"/>
    <property type="match status" value="1"/>
</dbReference>
<dbReference type="InterPro" id="IPR013137">
    <property type="entry name" value="Znf_TFIIB"/>
</dbReference>
<dbReference type="Gene3D" id="1.10.472.170">
    <property type="match status" value="1"/>
</dbReference>
<keyword evidence="5" id="KW-0862">Zinc</keyword>
<dbReference type="SUPFAM" id="SSF57783">
    <property type="entry name" value="Zinc beta-ribbon"/>
    <property type="match status" value="1"/>
</dbReference>
<dbReference type="GO" id="GO:0005634">
    <property type="term" value="C:nucleus"/>
    <property type="evidence" value="ECO:0007669"/>
    <property type="project" value="TreeGrafter"/>
</dbReference>
<dbReference type="InterPro" id="IPR036915">
    <property type="entry name" value="Cyclin-like_sf"/>
</dbReference>
<sequence length="297" mass="32685">MDETYCSDCRKHTEVVFDHSAGDTVCTECGLVLEAHMIDETSEWRTFANESGDHDPVRVGAKVNPLLDDGGLCTLISKPSGGGTSDYLIRGSNRDGTVAQGFKTLADMCDRLGIVNTIKDRAAEIYKKFVDGHKHGRGKNRDATLGACLYIACKLECKPRSVKEICSVANVASISRAMQLVTKQVELNKDRIIGAGDYVTRFCSRLGMTHQSVKAAKEAVEKCGEFDIRRSPVSIAAAVIYAVIQLSDEKTSLEDVSLKTDVGRDTIRNSYKDICPYLVKIIPSWYAQEEDLKNLMC</sequence>
<comment type="caution">
    <text evidence="7">The sequence shown here is derived from an EMBL/GenBank/DDBJ whole genome shotgun (WGS) entry which is preliminary data.</text>
</comment>
<dbReference type="InterPro" id="IPR013150">
    <property type="entry name" value="TFIIB_cyclin"/>
</dbReference>
<dbReference type="Pfam" id="PF00382">
    <property type="entry name" value="TFIIB"/>
    <property type="match status" value="2"/>
</dbReference>
<keyword evidence="8" id="KW-1185">Reference proteome</keyword>
<dbReference type="InterPro" id="IPR023486">
    <property type="entry name" value="TFIIB_CS"/>
</dbReference>
<feature type="domain" description="TFIIB-type" evidence="6">
    <location>
        <begin position="2"/>
        <end position="34"/>
    </location>
</feature>
<evidence type="ECO:0000259" key="6">
    <source>
        <dbReference type="PROSITE" id="PS51134"/>
    </source>
</evidence>
<keyword evidence="2" id="KW-0677">Repeat</keyword>
<dbReference type="GO" id="GO:0070897">
    <property type="term" value="P:transcription preinitiation complex assembly"/>
    <property type="evidence" value="ECO:0007669"/>
    <property type="project" value="InterPro"/>
</dbReference>
<evidence type="ECO:0000256" key="3">
    <source>
        <dbReference type="ARBA" id="ARBA00023015"/>
    </source>
</evidence>
<comment type="similarity">
    <text evidence="1">Belongs to the TFIIB family.</text>
</comment>
<dbReference type="EMBL" id="JAUIZM010000008">
    <property type="protein sequence ID" value="KAK1368871.1"/>
    <property type="molecule type" value="Genomic_DNA"/>
</dbReference>
<keyword evidence="3" id="KW-0805">Transcription regulation</keyword>
<evidence type="ECO:0000313" key="7">
    <source>
        <dbReference type="EMBL" id="KAK1368871.1"/>
    </source>
</evidence>
<gene>
    <name evidence="7" type="ORF">POM88_034963</name>
</gene>
<dbReference type="GO" id="GO:0008270">
    <property type="term" value="F:zinc ion binding"/>
    <property type="evidence" value="ECO:0007669"/>
    <property type="project" value="UniProtKB-KW"/>
</dbReference>
<accession>A0AAD8HKK8</accession>
<dbReference type="Pfam" id="PF08271">
    <property type="entry name" value="Zn_Ribbon_TF"/>
    <property type="match status" value="1"/>
</dbReference>
<keyword evidence="4" id="KW-0804">Transcription</keyword>
<protein>
    <submittedName>
        <fullName evidence="7">TFIIB-type domain-containing protein</fullName>
    </submittedName>
</protein>
<dbReference type="AlphaFoldDB" id="A0AAD8HKK8"/>
<keyword evidence="5" id="KW-0479">Metal-binding</keyword>
<dbReference type="SMART" id="SM00385">
    <property type="entry name" value="CYCLIN"/>
    <property type="match status" value="2"/>
</dbReference>
<evidence type="ECO:0000256" key="1">
    <source>
        <dbReference type="ARBA" id="ARBA00010857"/>
    </source>
</evidence>
<dbReference type="PANTHER" id="PTHR11618">
    <property type="entry name" value="TRANSCRIPTION INITIATION FACTOR IIB-RELATED"/>
    <property type="match status" value="1"/>
</dbReference>
<dbReference type="Proteomes" id="UP001237642">
    <property type="component" value="Unassembled WGS sequence"/>
</dbReference>
<proteinExistence type="inferred from homology"/>
<dbReference type="GO" id="GO:0097550">
    <property type="term" value="C:transcription preinitiation complex"/>
    <property type="evidence" value="ECO:0007669"/>
    <property type="project" value="TreeGrafter"/>
</dbReference>
<reference evidence="7" key="1">
    <citation type="submission" date="2023-02" db="EMBL/GenBank/DDBJ databases">
        <title>Genome of toxic invasive species Heracleum sosnowskyi carries increased number of genes despite the absence of recent whole-genome duplications.</title>
        <authorList>
            <person name="Schelkunov M."/>
            <person name="Shtratnikova V."/>
            <person name="Makarenko M."/>
            <person name="Klepikova A."/>
            <person name="Omelchenko D."/>
            <person name="Novikova G."/>
            <person name="Obukhova E."/>
            <person name="Bogdanov V."/>
            <person name="Penin A."/>
            <person name="Logacheva M."/>
        </authorList>
    </citation>
    <scope>NUCLEOTIDE SEQUENCE</scope>
    <source>
        <strain evidence="7">Hsosn_3</strain>
        <tissue evidence="7">Leaf</tissue>
    </source>
</reference>
<dbReference type="GO" id="GO:0017025">
    <property type="term" value="F:TBP-class protein binding"/>
    <property type="evidence" value="ECO:0007669"/>
    <property type="project" value="InterPro"/>
</dbReference>
<dbReference type="PANTHER" id="PTHR11618:SF78">
    <property type="entry name" value="TRANSCRIPTION INITIATION FACTOR IIB-2"/>
    <property type="match status" value="1"/>
</dbReference>